<keyword evidence="8" id="KW-0472">Membrane</keyword>
<keyword evidence="4" id="KW-0479">Metal-binding</keyword>
<keyword evidence="6" id="KW-0862">Zinc</keyword>
<keyword evidence="7" id="KW-0482">Metalloprotease</keyword>
<dbReference type="GO" id="GO:0046872">
    <property type="term" value="F:metal ion binding"/>
    <property type="evidence" value="ECO:0007669"/>
    <property type="project" value="UniProtKB-KW"/>
</dbReference>
<evidence type="ECO:0000256" key="7">
    <source>
        <dbReference type="ARBA" id="ARBA00023049"/>
    </source>
</evidence>
<dbReference type="Gene3D" id="3.40.390.10">
    <property type="entry name" value="Collagenase (Catalytic Domain)"/>
    <property type="match status" value="1"/>
</dbReference>
<dbReference type="PROSITE" id="PS51885">
    <property type="entry name" value="NEPRILYSIN"/>
    <property type="match status" value="1"/>
</dbReference>
<dbReference type="InterPro" id="IPR018497">
    <property type="entry name" value="Peptidase_M13_C"/>
</dbReference>
<keyword evidence="5" id="KW-0378">Hydrolase</keyword>
<proteinExistence type="inferred from homology"/>
<dbReference type="GO" id="GO:0005886">
    <property type="term" value="C:plasma membrane"/>
    <property type="evidence" value="ECO:0007669"/>
    <property type="project" value="TreeGrafter"/>
</dbReference>
<evidence type="ECO:0000259" key="10">
    <source>
        <dbReference type="Pfam" id="PF05649"/>
    </source>
</evidence>
<dbReference type="SUPFAM" id="SSF55486">
    <property type="entry name" value="Metalloproteases ('zincins'), catalytic domain"/>
    <property type="match status" value="1"/>
</dbReference>
<dbReference type="HOGENOM" id="CLU_006187_4_3_1"/>
<evidence type="ECO:0000313" key="11">
    <source>
        <dbReference type="EnsemblMetazoa" id="SMAR014192-PA"/>
    </source>
</evidence>
<dbReference type="Gene3D" id="1.10.1380.10">
    <property type="entry name" value="Neutral endopeptidase , domain2"/>
    <property type="match status" value="1"/>
</dbReference>
<dbReference type="InterPro" id="IPR000718">
    <property type="entry name" value="Peptidase_M13"/>
</dbReference>
<dbReference type="InterPro" id="IPR024079">
    <property type="entry name" value="MetalloPept_cat_dom_sf"/>
</dbReference>
<dbReference type="EMBL" id="JH431264">
    <property type="status" value="NOT_ANNOTATED_CDS"/>
    <property type="molecule type" value="Genomic_DNA"/>
</dbReference>
<dbReference type="AlphaFoldDB" id="T1JK12"/>
<evidence type="ECO:0008006" key="13">
    <source>
        <dbReference type="Google" id="ProtNLM"/>
    </source>
</evidence>
<dbReference type="GO" id="GO:0004222">
    <property type="term" value="F:metalloendopeptidase activity"/>
    <property type="evidence" value="ECO:0007669"/>
    <property type="project" value="InterPro"/>
</dbReference>
<feature type="domain" description="Peptidase M13 C-terminal" evidence="9">
    <location>
        <begin position="639"/>
        <end position="724"/>
    </location>
</feature>
<dbReference type="EnsemblMetazoa" id="SMAR014192-RA">
    <property type="protein sequence ID" value="SMAR014192-PA"/>
    <property type="gene ID" value="SMAR014192"/>
</dbReference>
<dbReference type="Pfam" id="PF01431">
    <property type="entry name" value="Peptidase_M13"/>
    <property type="match status" value="1"/>
</dbReference>
<dbReference type="OMA" id="VEDIYHI"/>
<evidence type="ECO:0000259" key="9">
    <source>
        <dbReference type="Pfam" id="PF01431"/>
    </source>
</evidence>
<dbReference type="Proteomes" id="UP000014500">
    <property type="component" value="Unassembled WGS sequence"/>
</dbReference>
<keyword evidence="12" id="KW-1185">Reference proteome</keyword>
<dbReference type="GO" id="GO:0016485">
    <property type="term" value="P:protein processing"/>
    <property type="evidence" value="ECO:0007669"/>
    <property type="project" value="TreeGrafter"/>
</dbReference>
<name>T1JK12_STRMM</name>
<evidence type="ECO:0000313" key="12">
    <source>
        <dbReference type="Proteomes" id="UP000014500"/>
    </source>
</evidence>
<sequence>MRCVCVFLRRNKANSAMTLIQSNETSDVIVNEDNNAVTTVTPTEEKVVIVERLKRSSTEWVFGLLAILLLCACAVLAAELSLILSKGNKHENILELNQSIESSSLMCMSSNCLRTASVITENGDFKYDPCEDFHQFSCGGFMKKKNVQNKGFFDSLITDAQKKLQDIIKSPVIRNEPKTIEKLKVFYQSCIHTEKIEFLGLRPMQKILDLVGGWPVVLNSKWKYGSFTWQELANKYRIANVSVNFFFEPRIAFDTGPDGLKLSLGLSSANLGLTSITDESKHEEYYQKLVNLAILFGADNETAQREMRYVYYFETVAKHEYWNNFNLNNQRIVKMNISELQNLVPQVDWRTYLSAFLPYIINYKDTIFVDSPVFLPKFAQLLEKTDRRTLANYAAARTIWNLAPLLNQKVRNVVGNNLVPEPRQHYCLDIAMKYFSVPIGAFYLIKYVNSGAKEIVKEITNLIKLAYFVTIDYTNWDYRLKHSIKQKLADVKFFIGYPNELTNFTLIEELYYTLSFNKGEFFENFQKIKKHYFDKSIKYAQHEKSIVNNWDQNGGASIALEVFYLDLTNTLYVPIVMIEEVFQVTEKPMYMNFGSLGVLISKEFAKIIIKSQGIGKDIKDKISCLNKQHKFPSNPDVAKEILNYFTGIEIAQKAYKLWSEKNEIEKPLPGENFTIDQLFWISYANMFCTKLSPFDKDSDLNYLRLTVPLSNVHNFMQDFKCSSNTTEKCDSW</sequence>
<dbReference type="PhylomeDB" id="T1JK12"/>
<keyword evidence="8" id="KW-1133">Transmembrane helix</keyword>
<evidence type="ECO:0000256" key="6">
    <source>
        <dbReference type="ARBA" id="ARBA00022833"/>
    </source>
</evidence>
<evidence type="ECO:0000256" key="5">
    <source>
        <dbReference type="ARBA" id="ARBA00022801"/>
    </source>
</evidence>
<evidence type="ECO:0000256" key="4">
    <source>
        <dbReference type="ARBA" id="ARBA00022723"/>
    </source>
</evidence>
<dbReference type="PANTHER" id="PTHR11733">
    <property type="entry name" value="ZINC METALLOPROTEASE FAMILY M13 NEPRILYSIN-RELATED"/>
    <property type="match status" value="1"/>
</dbReference>
<evidence type="ECO:0000256" key="1">
    <source>
        <dbReference type="ARBA" id="ARBA00001947"/>
    </source>
</evidence>
<feature type="domain" description="Peptidase M13 N-terminal" evidence="10">
    <location>
        <begin position="129"/>
        <end position="498"/>
    </location>
</feature>
<organism evidence="11 12">
    <name type="scientific">Strigamia maritima</name>
    <name type="common">European centipede</name>
    <name type="synonym">Geophilus maritimus</name>
    <dbReference type="NCBI Taxonomy" id="126957"/>
    <lineage>
        <taxon>Eukaryota</taxon>
        <taxon>Metazoa</taxon>
        <taxon>Ecdysozoa</taxon>
        <taxon>Arthropoda</taxon>
        <taxon>Myriapoda</taxon>
        <taxon>Chilopoda</taxon>
        <taxon>Pleurostigmophora</taxon>
        <taxon>Geophilomorpha</taxon>
        <taxon>Linotaeniidae</taxon>
        <taxon>Strigamia</taxon>
    </lineage>
</organism>
<dbReference type="InterPro" id="IPR042089">
    <property type="entry name" value="Peptidase_M13_dom_2"/>
</dbReference>
<dbReference type="Pfam" id="PF05649">
    <property type="entry name" value="Peptidase_M13_N"/>
    <property type="match status" value="1"/>
</dbReference>
<reference evidence="12" key="1">
    <citation type="submission" date="2011-05" db="EMBL/GenBank/DDBJ databases">
        <authorList>
            <person name="Richards S.R."/>
            <person name="Qu J."/>
            <person name="Jiang H."/>
            <person name="Jhangiani S.N."/>
            <person name="Agravi P."/>
            <person name="Goodspeed R."/>
            <person name="Gross S."/>
            <person name="Mandapat C."/>
            <person name="Jackson L."/>
            <person name="Mathew T."/>
            <person name="Pu L."/>
            <person name="Thornton R."/>
            <person name="Saada N."/>
            <person name="Wilczek-Boney K.B."/>
            <person name="Lee S."/>
            <person name="Kovar C."/>
            <person name="Wu Y."/>
            <person name="Scherer S.E."/>
            <person name="Worley K.C."/>
            <person name="Muzny D.M."/>
            <person name="Gibbs R."/>
        </authorList>
    </citation>
    <scope>NUCLEOTIDE SEQUENCE</scope>
    <source>
        <strain evidence="12">Brora</strain>
    </source>
</reference>
<comment type="similarity">
    <text evidence="2">Belongs to the peptidase M13 family.</text>
</comment>
<keyword evidence="8" id="KW-0812">Transmembrane</keyword>
<comment type="cofactor">
    <cofactor evidence="1">
        <name>Zn(2+)</name>
        <dbReference type="ChEBI" id="CHEBI:29105"/>
    </cofactor>
</comment>
<dbReference type="eggNOG" id="KOG3624">
    <property type="taxonomic scope" value="Eukaryota"/>
</dbReference>
<evidence type="ECO:0000256" key="2">
    <source>
        <dbReference type="ARBA" id="ARBA00007357"/>
    </source>
</evidence>
<reference evidence="11" key="2">
    <citation type="submission" date="2015-02" db="UniProtKB">
        <authorList>
            <consortium name="EnsemblMetazoa"/>
        </authorList>
    </citation>
    <scope>IDENTIFICATION</scope>
</reference>
<accession>T1JK12</accession>
<dbReference type="InterPro" id="IPR008753">
    <property type="entry name" value="Peptidase_M13_N"/>
</dbReference>
<feature type="transmembrane region" description="Helical" evidence="8">
    <location>
        <begin position="60"/>
        <end position="84"/>
    </location>
</feature>
<protein>
    <recommendedName>
        <fullName evidence="13">Peptidase M13 N-terminal domain-containing protein</fullName>
    </recommendedName>
</protein>
<evidence type="ECO:0000256" key="3">
    <source>
        <dbReference type="ARBA" id="ARBA00022670"/>
    </source>
</evidence>
<evidence type="ECO:0000256" key="8">
    <source>
        <dbReference type="SAM" id="Phobius"/>
    </source>
</evidence>
<dbReference type="CDD" id="cd08662">
    <property type="entry name" value="M13"/>
    <property type="match status" value="1"/>
</dbReference>
<keyword evidence="3" id="KW-0645">Protease</keyword>
<dbReference type="STRING" id="126957.T1JK12"/>
<dbReference type="PANTHER" id="PTHR11733:SF167">
    <property type="entry name" value="FI17812P1-RELATED"/>
    <property type="match status" value="1"/>
</dbReference>